<proteinExistence type="predicted"/>
<accession>X1AVL1</accession>
<name>X1AVL1_9ZZZZ</name>
<sequence length="60" mass="6684">MAGVDADNILGLIDSNKGEIICKDCLTEEELSHIAEEEAITQDKILKDDSYLCNRCNKKL</sequence>
<organism evidence="1">
    <name type="scientific">marine sediment metagenome</name>
    <dbReference type="NCBI Taxonomy" id="412755"/>
    <lineage>
        <taxon>unclassified sequences</taxon>
        <taxon>metagenomes</taxon>
        <taxon>ecological metagenomes</taxon>
    </lineage>
</organism>
<evidence type="ECO:0000313" key="1">
    <source>
        <dbReference type="EMBL" id="GAG63851.1"/>
    </source>
</evidence>
<dbReference type="EMBL" id="BART01005293">
    <property type="protein sequence ID" value="GAG63851.1"/>
    <property type="molecule type" value="Genomic_DNA"/>
</dbReference>
<gene>
    <name evidence="1" type="ORF">S01H4_12450</name>
</gene>
<reference evidence="1" key="1">
    <citation type="journal article" date="2014" name="Front. Microbiol.">
        <title>High frequency of phylogenetically diverse reductive dehalogenase-homologous genes in deep subseafloor sedimentary metagenomes.</title>
        <authorList>
            <person name="Kawai M."/>
            <person name="Futagami T."/>
            <person name="Toyoda A."/>
            <person name="Takaki Y."/>
            <person name="Nishi S."/>
            <person name="Hori S."/>
            <person name="Arai W."/>
            <person name="Tsubouchi T."/>
            <person name="Morono Y."/>
            <person name="Uchiyama I."/>
            <person name="Ito T."/>
            <person name="Fujiyama A."/>
            <person name="Inagaki F."/>
            <person name="Takami H."/>
        </authorList>
    </citation>
    <scope>NUCLEOTIDE SEQUENCE</scope>
    <source>
        <strain evidence="1">Expedition CK06-06</strain>
    </source>
</reference>
<protein>
    <submittedName>
        <fullName evidence="1">Uncharacterized protein</fullName>
    </submittedName>
</protein>
<comment type="caution">
    <text evidence="1">The sequence shown here is derived from an EMBL/GenBank/DDBJ whole genome shotgun (WGS) entry which is preliminary data.</text>
</comment>
<dbReference type="AlphaFoldDB" id="X1AVL1"/>